<dbReference type="Proteomes" id="UP000719412">
    <property type="component" value="Unassembled WGS sequence"/>
</dbReference>
<accession>A0A8J6HDM9</accession>
<reference evidence="2" key="1">
    <citation type="journal article" date="2020" name="J Insects Food Feed">
        <title>The yellow mealworm (Tenebrio molitor) genome: a resource for the emerging insects as food and feed industry.</title>
        <authorList>
            <person name="Eriksson T."/>
            <person name="Andere A."/>
            <person name="Kelstrup H."/>
            <person name="Emery V."/>
            <person name="Picard C."/>
        </authorList>
    </citation>
    <scope>NUCLEOTIDE SEQUENCE</scope>
    <source>
        <strain evidence="2">Stoneville</strain>
        <tissue evidence="2">Whole head</tissue>
    </source>
</reference>
<evidence type="ECO:0000313" key="3">
    <source>
        <dbReference type="Proteomes" id="UP000719412"/>
    </source>
</evidence>
<reference evidence="2" key="2">
    <citation type="submission" date="2021-08" db="EMBL/GenBank/DDBJ databases">
        <authorList>
            <person name="Eriksson T."/>
        </authorList>
    </citation>
    <scope>NUCLEOTIDE SEQUENCE</scope>
    <source>
        <strain evidence="2">Stoneville</strain>
        <tissue evidence="2">Whole head</tissue>
    </source>
</reference>
<evidence type="ECO:0000313" key="2">
    <source>
        <dbReference type="EMBL" id="KAH0811773.1"/>
    </source>
</evidence>
<evidence type="ECO:0008006" key="4">
    <source>
        <dbReference type="Google" id="ProtNLM"/>
    </source>
</evidence>
<feature type="compositionally biased region" description="Basic and acidic residues" evidence="1">
    <location>
        <begin position="826"/>
        <end position="844"/>
    </location>
</feature>
<feature type="region of interest" description="Disordered" evidence="1">
    <location>
        <begin position="660"/>
        <end position="734"/>
    </location>
</feature>
<name>A0A8J6HDM9_TENMO</name>
<feature type="compositionally biased region" description="Low complexity" evidence="1">
    <location>
        <begin position="471"/>
        <end position="485"/>
    </location>
</feature>
<feature type="compositionally biased region" description="Acidic residues" evidence="1">
    <location>
        <begin position="173"/>
        <end position="189"/>
    </location>
</feature>
<feature type="compositionally biased region" description="Polar residues" evidence="1">
    <location>
        <begin position="122"/>
        <end position="131"/>
    </location>
</feature>
<feature type="region of interest" description="Disordered" evidence="1">
    <location>
        <begin position="115"/>
        <end position="253"/>
    </location>
</feature>
<feature type="compositionally biased region" description="Polar residues" evidence="1">
    <location>
        <begin position="210"/>
        <end position="220"/>
    </location>
</feature>
<proteinExistence type="predicted"/>
<organism evidence="2 3">
    <name type="scientific">Tenebrio molitor</name>
    <name type="common">Yellow mealworm beetle</name>
    <dbReference type="NCBI Taxonomy" id="7067"/>
    <lineage>
        <taxon>Eukaryota</taxon>
        <taxon>Metazoa</taxon>
        <taxon>Ecdysozoa</taxon>
        <taxon>Arthropoda</taxon>
        <taxon>Hexapoda</taxon>
        <taxon>Insecta</taxon>
        <taxon>Pterygota</taxon>
        <taxon>Neoptera</taxon>
        <taxon>Endopterygota</taxon>
        <taxon>Coleoptera</taxon>
        <taxon>Polyphaga</taxon>
        <taxon>Cucujiformia</taxon>
        <taxon>Tenebrionidae</taxon>
        <taxon>Tenebrio</taxon>
    </lineage>
</organism>
<sequence length="853" mass="95253">MMAQQKIEFSPGDVCRLCDEVTVLRHEVQTLQKERQESYERLAIADARIVILEEGQRVPQPNLSSRRTEDGLPPPHLRRAALQERDPHPMPSLPAVPPLAAELPRTTNVCEVLELPRIPQRTPGQENSPRNSVKPLEKSRLRQEVLALRNFSQTPESSCSRRDSAEPSISENPMEEEVEPEPAEPEESLTEARGNRRKRPTSALLPEGQTVESGPSQGSPSVEGLKKTKKATAPAPQAQPINNAPAKKAAVNKPPVEGRIPPIIICDATKWTGIFTTMNVKRINFSKAKQCIDGIRVIPVTADDFRALTHLLGERRVPCHSFAFPEEKALRAVLRTVPVEIGFDDMKSDLVGQGLAPLKVTRMISIRIKKLLPLVLVEVSKDQGKILELSLMPLLPEVPQLAAELLRTADVSEMRREPRIRDIGLQKDQRRPSKVRQLRGYLGKKIPTENAAERERERKSKSGSVSTAALSRQPVPAPARQPRSQDTGILNPPKRPTLTSVILSRLLDDELLEIDNDRLSIIAVGTVVHRMTAVNELSSDYSRVLTHIGNEANQPKFIRYAKINCLKFSEHLNTNFGNLPRIFSDDELEQAAEWLEAGIVVSSVDASTKRLLGTSPKNIIPDEQFGFQLRFSYYASLNTPLLGHPIHIQDSNGSSLLRRQNVSAASAPPPPRSQTQTVESGPRGEERVVPIVRSPRARDHQDSPQDDPSTMPNLNSEQSDLQKEKRPCYWSSTRSERTRGTLRAVCHLSTPVEGTSTQFHRCRCQRFHHHHTLPTCMKCCENHQRNSDKMVPRVPQNKPAPTREPASSIAPVKQPAAAIKTTTKSSTDHHPTQRWEKSTRHDETSNNTDEILS</sequence>
<feature type="region of interest" description="Disordered" evidence="1">
    <location>
        <begin position="790"/>
        <end position="853"/>
    </location>
</feature>
<feature type="compositionally biased region" description="Basic and acidic residues" evidence="1">
    <location>
        <begin position="451"/>
        <end position="460"/>
    </location>
</feature>
<gene>
    <name evidence="2" type="ORF">GEV33_011018</name>
</gene>
<dbReference type="AlphaFoldDB" id="A0A8J6HDM9"/>
<comment type="caution">
    <text evidence="2">The sequence shown here is derived from an EMBL/GenBank/DDBJ whole genome shotgun (WGS) entry which is preliminary data.</text>
</comment>
<evidence type="ECO:0000256" key="1">
    <source>
        <dbReference type="SAM" id="MobiDB-lite"/>
    </source>
</evidence>
<keyword evidence="3" id="KW-1185">Reference proteome</keyword>
<feature type="compositionally biased region" description="Low complexity" evidence="1">
    <location>
        <begin position="231"/>
        <end position="253"/>
    </location>
</feature>
<protein>
    <recommendedName>
        <fullName evidence="4">Gag-like protein</fullName>
    </recommendedName>
</protein>
<feature type="compositionally biased region" description="Basic and acidic residues" evidence="1">
    <location>
        <begin position="420"/>
        <end position="431"/>
    </location>
</feature>
<feature type="compositionally biased region" description="Polar residues" evidence="1">
    <location>
        <begin position="706"/>
        <end position="719"/>
    </location>
</feature>
<dbReference type="EMBL" id="JABDTM020026560">
    <property type="protein sequence ID" value="KAH0811773.1"/>
    <property type="molecule type" value="Genomic_DNA"/>
</dbReference>
<feature type="region of interest" description="Disordered" evidence="1">
    <location>
        <begin position="420"/>
        <end position="494"/>
    </location>
</feature>